<evidence type="ECO:0000256" key="14">
    <source>
        <dbReference type="ARBA" id="ARBA00023180"/>
    </source>
</evidence>
<evidence type="ECO:0000256" key="10">
    <source>
        <dbReference type="ARBA" id="ARBA00022982"/>
    </source>
</evidence>
<comment type="cofactor">
    <cofactor evidence="1">
        <name>FAD</name>
        <dbReference type="ChEBI" id="CHEBI:57692"/>
    </cofactor>
</comment>
<feature type="compositionally biased region" description="Low complexity" evidence="16">
    <location>
        <begin position="419"/>
        <end position="434"/>
    </location>
</feature>
<evidence type="ECO:0000313" key="19">
    <source>
        <dbReference type="Proteomes" id="UP000695562"/>
    </source>
</evidence>
<keyword evidence="17" id="KW-0812">Transmembrane</keyword>
<evidence type="ECO:0000256" key="15">
    <source>
        <dbReference type="ARBA" id="ARBA00023284"/>
    </source>
</evidence>
<keyword evidence="15" id="KW-0676">Redox-active center</keyword>
<dbReference type="AlphaFoldDB" id="A0A8J4PZA4"/>
<evidence type="ECO:0000256" key="6">
    <source>
        <dbReference type="ARBA" id="ARBA00022630"/>
    </source>
</evidence>
<name>A0A8J4PZA4_9MYCE</name>
<evidence type="ECO:0000256" key="17">
    <source>
        <dbReference type="SAM" id="Phobius"/>
    </source>
</evidence>
<sequence>MKFKATTITVIGLILVVSVCFSIIGSIPLKSKDTVDDCCCKKSNIDESNNNELNVLLNKIVKTRYFKYFRVNLFSECPFWVVTQLCGSEGCGVCECDENEIPLPWRIEDTTSDKVDLSPPPPGFTRWKDKKEDMWVVSPGPDSDMSYVDLSKTPEAFTGYDGSSIWSAIYNENCFTRPVDQMCLEERVFYRLISGLHSSITTHIALYYHVIDKETNTWQHNSEFFKQRFSGHPDRIENLYFTFLFVLRSVGKISNLLTEYQFNTGNQVEDTETKELIQELLQSQLMCSPNFDETLLFRDTYEKDNLIGQFKEHFQNISSILNCVTCEKCKLYGKMQTLGLGTALKILFDDNVSLSLERNEIIALINTLRQLSNSIRGINTLRKPFDQSSISFWGHEFLFNFKSVFNSIWSKALHLSSSTNSNGNSNNSNPSDSENTVDAESPFSISQHIIPTAIVKMASIIFTILIVISISLCLKRNNDQSTIINSPSNSNSGGGSSKSSKKNNEKKLKKDKK</sequence>
<keyword evidence="12 17" id="KW-0472">Membrane</keyword>
<evidence type="ECO:0000256" key="13">
    <source>
        <dbReference type="ARBA" id="ARBA00023157"/>
    </source>
</evidence>
<evidence type="ECO:0000256" key="11">
    <source>
        <dbReference type="ARBA" id="ARBA00023002"/>
    </source>
</evidence>
<comment type="similarity">
    <text evidence="3">Belongs to the EROs family.</text>
</comment>
<comment type="subunit">
    <text evidence="4">May function both as a monomer and a homodimer.</text>
</comment>
<evidence type="ECO:0000256" key="5">
    <source>
        <dbReference type="ARBA" id="ARBA00022448"/>
    </source>
</evidence>
<feature type="compositionally biased region" description="Basic and acidic residues" evidence="16">
    <location>
        <begin position="502"/>
        <end position="513"/>
    </location>
</feature>
<evidence type="ECO:0000256" key="7">
    <source>
        <dbReference type="ARBA" id="ARBA00022729"/>
    </source>
</evidence>
<keyword evidence="5" id="KW-0813">Transport</keyword>
<dbReference type="InterPro" id="IPR037192">
    <property type="entry name" value="ERO1-like_sf"/>
</dbReference>
<feature type="region of interest" description="Disordered" evidence="16">
    <location>
        <begin position="483"/>
        <end position="513"/>
    </location>
</feature>
<keyword evidence="6" id="KW-0285">Flavoprotein</keyword>
<dbReference type="Pfam" id="PF04137">
    <property type="entry name" value="ERO1"/>
    <property type="match status" value="1"/>
</dbReference>
<dbReference type="PANTHER" id="PTHR12613">
    <property type="entry name" value="ERO1-RELATED"/>
    <property type="match status" value="1"/>
</dbReference>
<dbReference type="GO" id="GO:0016972">
    <property type="term" value="F:thiol oxidase activity"/>
    <property type="evidence" value="ECO:0007669"/>
    <property type="project" value="InterPro"/>
</dbReference>
<feature type="transmembrane region" description="Helical" evidence="17">
    <location>
        <begin position="453"/>
        <end position="474"/>
    </location>
</feature>
<evidence type="ECO:0000256" key="16">
    <source>
        <dbReference type="SAM" id="MobiDB-lite"/>
    </source>
</evidence>
<reference evidence="18" key="1">
    <citation type="submission" date="2020-01" db="EMBL/GenBank/DDBJ databases">
        <title>Development of genomics and gene disruption for Polysphondylium violaceum indicates a role for the polyketide synthase stlB in stalk morphogenesis.</title>
        <authorList>
            <person name="Narita B."/>
            <person name="Kawabe Y."/>
            <person name="Kin K."/>
            <person name="Saito T."/>
            <person name="Gibbs R."/>
            <person name="Kuspa A."/>
            <person name="Muzny D."/>
            <person name="Queller D."/>
            <person name="Richards S."/>
            <person name="Strassman J."/>
            <person name="Sucgang R."/>
            <person name="Worley K."/>
            <person name="Schaap P."/>
        </authorList>
    </citation>
    <scope>NUCLEOTIDE SEQUENCE</scope>
    <source>
        <strain evidence="18">QSvi11</strain>
    </source>
</reference>
<evidence type="ECO:0000256" key="2">
    <source>
        <dbReference type="ARBA" id="ARBA00004367"/>
    </source>
</evidence>
<organism evidence="18 19">
    <name type="scientific">Polysphondylium violaceum</name>
    <dbReference type="NCBI Taxonomy" id="133409"/>
    <lineage>
        <taxon>Eukaryota</taxon>
        <taxon>Amoebozoa</taxon>
        <taxon>Evosea</taxon>
        <taxon>Eumycetozoa</taxon>
        <taxon>Dictyostelia</taxon>
        <taxon>Dictyosteliales</taxon>
        <taxon>Dictyosteliaceae</taxon>
        <taxon>Polysphondylium</taxon>
    </lineage>
</organism>
<protein>
    <submittedName>
        <fullName evidence="18">Uncharacterized protein</fullName>
    </submittedName>
</protein>
<keyword evidence="17" id="KW-1133">Transmembrane helix</keyword>
<evidence type="ECO:0000313" key="18">
    <source>
        <dbReference type="EMBL" id="KAF2076205.1"/>
    </source>
</evidence>
<evidence type="ECO:0000256" key="4">
    <source>
        <dbReference type="ARBA" id="ARBA00011802"/>
    </source>
</evidence>
<dbReference type="EMBL" id="AJWJ01000069">
    <property type="protein sequence ID" value="KAF2076205.1"/>
    <property type="molecule type" value="Genomic_DNA"/>
</dbReference>
<dbReference type="InterPro" id="IPR007266">
    <property type="entry name" value="Ero1"/>
</dbReference>
<comment type="caution">
    <text evidence="18">The sequence shown here is derived from an EMBL/GenBank/DDBJ whole genome shotgun (WGS) entry which is preliminary data.</text>
</comment>
<feature type="region of interest" description="Disordered" evidence="16">
    <location>
        <begin position="419"/>
        <end position="438"/>
    </location>
</feature>
<keyword evidence="13" id="KW-1015">Disulfide bond</keyword>
<evidence type="ECO:0000256" key="9">
    <source>
        <dbReference type="ARBA" id="ARBA00022827"/>
    </source>
</evidence>
<keyword evidence="19" id="KW-1185">Reference proteome</keyword>
<dbReference type="GO" id="GO:0034975">
    <property type="term" value="P:protein folding in endoplasmic reticulum"/>
    <property type="evidence" value="ECO:0007669"/>
    <property type="project" value="InterPro"/>
</dbReference>
<keyword evidence="11" id="KW-0560">Oxidoreductase</keyword>
<dbReference type="GO" id="GO:0005789">
    <property type="term" value="C:endoplasmic reticulum membrane"/>
    <property type="evidence" value="ECO:0007669"/>
    <property type="project" value="UniProtKB-SubCell"/>
</dbReference>
<evidence type="ECO:0000256" key="1">
    <source>
        <dbReference type="ARBA" id="ARBA00001974"/>
    </source>
</evidence>
<dbReference type="GO" id="GO:0015035">
    <property type="term" value="F:protein-disulfide reductase activity"/>
    <property type="evidence" value="ECO:0007669"/>
    <property type="project" value="InterPro"/>
</dbReference>
<evidence type="ECO:0000256" key="3">
    <source>
        <dbReference type="ARBA" id="ARBA00008277"/>
    </source>
</evidence>
<evidence type="ECO:0000256" key="8">
    <source>
        <dbReference type="ARBA" id="ARBA00022824"/>
    </source>
</evidence>
<gene>
    <name evidence="18" type="ORF">CYY_002505</name>
</gene>
<accession>A0A8J4PZA4</accession>
<dbReference type="OrthoDB" id="269384at2759"/>
<keyword evidence="9" id="KW-0274">FAD</keyword>
<keyword evidence="7" id="KW-0732">Signal</keyword>
<dbReference type="GO" id="GO:0071949">
    <property type="term" value="F:FAD binding"/>
    <property type="evidence" value="ECO:0007669"/>
    <property type="project" value="InterPro"/>
</dbReference>
<dbReference type="Proteomes" id="UP000695562">
    <property type="component" value="Unassembled WGS sequence"/>
</dbReference>
<dbReference type="PANTHER" id="PTHR12613:SF0">
    <property type="entry name" value="ERO1-LIKE PROTEIN"/>
    <property type="match status" value="1"/>
</dbReference>
<evidence type="ECO:0000256" key="12">
    <source>
        <dbReference type="ARBA" id="ARBA00023136"/>
    </source>
</evidence>
<keyword evidence="14" id="KW-0325">Glycoprotein</keyword>
<proteinExistence type="inferred from homology"/>
<keyword evidence="8" id="KW-0256">Endoplasmic reticulum</keyword>
<dbReference type="SUPFAM" id="SSF110019">
    <property type="entry name" value="ERO1-like"/>
    <property type="match status" value="1"/>
</dbReference>
<comment type="subcellular location">
    <subcellularLocation>
        <location evidence="2">Endoplasmic reticulum membrane</location>
        <topology evidence="2">Peripheral membrane protein</topology>
        <orientation evidence="2">Lumenal side</orientation>
    </subcellularLocation>
</comment>
<keyword evidence="10" id="KW-0249">Electron transport</keyword>